<name>A0AAD8DNP4_MYTSE</name>
<evidence type="ECO:0000313" key="2">
    <source>
        <dbReference type="Proteomes" id="UP001231518"/>
    </source>
</evidence>
<keyword evidence="2" id="KW-1185">Reference proteome</keyword>
<accession>A0AAD8DNP4</accession>
<sequence length="128" mass="14321">MSVRHVNSVGDEKQTKKKCVPFVSEYTNCNEDNICSGCSRCTCDGDAQWACEDVKECPRDDMSPDGVPRDDGESDIFDDALQMLETNMKKQKKNVKVLSNPTVPAPQMKTADKDHILGYLVAIPRQEH</sequence>
<reference evidence="1" key="1">
    <citation type="submission" date="2023-03" db="EMBL/GenBank/DDBJ databases">
        <title>Chromosome-level genomes of two armyworms, Mythimna separata and Mythimna loreyi, provide insights into the biosynthesis and reception of sex pheromones.</title>
        <authorList>
            <person name="Zhao H."/>
        </authorList>
    </citation>
    <scope>NUCLEOTIDE SEQUENCE</scope>
    <source>
        <strain evidence="1">BeijingLab</strain>
        <tissue evidence="1">Pupa</tissue>
    </source>
</reference>
<comment type="caution">
    <text evidence="1">The sequence shown here is derived from an EMBL/GenBank/DDBJ whole genome shotgun (WGS) entry which is preliminary data.</text>
</comment>
<gene>
    <name evidence="1" type="ORF">PYW07_009801</name>
</gene>
<organism evidence="1 2">
    <name type="scientific">Mythimna separata</name>
    <name type="common">Oriental armyworm</name>
    <name type="synonym">Pseudaletia separata</name>
    <dbReference type="NCBI Taxonomy" id="271217"/>
    <lineage>
        <taxon>Eukaryota</taxon>
        <taxon>Metazoa</taxon>
        <taxon>Ecdysozoa</taxon>
        <taxon>Arthropoda</taxon>
        <taxon>Hexapoda</taxon>
        <taxon>Insecta</taxon>
        <taxon>Pterygota</taxon>
        <taxon>Neoptera</taxon>
        <taxon>Endopterygota</taxon>
        <taxon>Lepidoptera</taxon>
        <taxon>Glossata</taxon>
        <taxon>Ditrysia</taxon>
        <taxon>Noctuoidea</taxon>
        <taxon>Noctuidae</taxon>
        <taxon>Noctuinae</taxon>
        <taxon>Hadenini</taxon>
        <taxon>Mythimna</taxon>
    </lineage>
</organism>
<dbReference type="AlphaFoldDB" id="A0AAD8DNP4"/>
<proteinExistence type="predicted"/>
<dbReference type="Proteomes" id="UP001231518">
    <property type="component" value="Chromosome 23"/>
</dbReference>
<protein>
    <submittedName>
        <fullName evidence="1">Uncharacterized protein</fullName>
    </submittedName>
</protein>
<dbReference type="EMBL" id="JARGEI010000023">
    <property type="protein sequence ID" value="KAJ8710435.1"/>
    <property type="molecule type" value="Genomic_DNA"/>
</dbReference>
<evidence type="ECO:0000313" key="1">
    <source>
        <dbReference type="EMBL" id="KAJ8710435.1"/>
    </source>
</evidence>